<proteinExistence type="predicted"/>
<dbReference type="AlphaFoldDB" id="A0AAV2SXP9"/>
<dbReference type="Proteomes" id="UP001497623">
    <property type="component" value="Unassembled WGS sequence"/>
</dbReference>
<protein>
    <submittedName>
        <fullName evidence="1">Uncharacterized protein</fullName>
    </submittedName>
</protein>
<sequence>LDEDEDYYDEMMDVECGFYEEPIMEPVGLLNSPVFSPMSPEFPIISKNACNEENGKKNNGFGLSSWQKQAAEVSEQSYRPLTYAQVLRLHLTPFTRALGV</sequence>
<feature type="non-terminal residue" evidence="1">
    <location>
        <position position="1"/>
    </location>
</feature>
<evidence type="ECO:0000313" key="1">
    <source>
        <dbReference type="EMBL" id="CAL4250102.1"/>
    </source>
</evidence>
<evidence type="ECO:0000313" key="2">
    <source>
        <dbReference type="Proteomes" id="UP001497623"/>
    </source>
</evidence>
<organism evidence="1 2">
    <name type="scientific">Meganyctiphanes norvegica</name>
    <name type="common">Northern krill</name>
    <name type="synonym">Thysanopoda norvegica</name>
    <dbReference type="NCBI Taxonomy" id="48144"/>
    <lineage>
        <taxon>Eukaryota</taxon>
        <taxon>Metazoa</taxon>
        <taxon>Ecdysozoa</taxon>
        <taxon>Arthropoda</taxon>
        <taxon>Crustacea</taxon>
        <taxon>Multicrustacea</taxon>
        <taxon>Malacostraca</taxon>
        <taxon>Eumalacostraca</taxon>
        <taxon>Eucarida</taxon>
        <taxon>Euphausiacea</taxon>
        <taxon>Euphausiidae</taxon>
        <taxon>Meganyctiphanes</taxon>
    </lineage>
</organism>
<comment type="caution">
    <text evidence="1">The sequence shown here is derived from an EMBL/GenBank/DDBJ whole genome shotgun (WGS) entry which is preliminary data.</text>
</comment>
<reference evidence="1 2" key="1">
    <citation type="submission" date="2024-05" db="EMBL/GenBank/DDBJ databases">
        <authorList>
            <person name="Wallberg A."/>
        </authorList>
    </citation>
    <scope>NUCLEOTIDE SEQUENCE [LARGE SCALE GENOMIC DNA]</scope>
</reference>
<gene>
    <name evidence="1" type="ORF">MNOR_LOCUS41638</name>
</gene>
<keyword evidence="2" id="KW-1185">Reference proteome</keyword>
<name>A0AAV2SXP9_MEGNR</name>
<dbReference type="EMBL" id="CAXKWB010162247">
    <property type="protein sequence ID" value="CAL4250102.1"/>
    <property type="molecule type" value="Genomic_DNA"/>
</dbReference>
<accession>A0AAV2SXP9</accession>